<sequence>MPIPDTTADLLHTLRKDLSSKRALLVDRYPNARSSLRMMLSAMGIGSVDNAGTSADVLRQVRAHHFDIILSDYLLEDGRDGQQLLEELRQQHLVSSSTVFIVITSERAYHKVVSVAELAPDDYLIKPFTANELQARLARALYKKRFFAQVYEHLDNGAYADALAACQRLIGQDSGFLFDAHRFKGDILNSLGRHAEAQSVYQQVLAQRLLPWARMGLAIALRGQQQLAAAELCGQSLVDDFPEFIAAYDFLAELREEIGKLPEAQEMLQRAALMSPNNSTRQRMIGDVAARNNDLPTAEKAYGKVLERRRNSSLRNIDDYTNLARVMLERGHTAGAKLVTEELRRDWRGNKHGEFAALVVESLCADQDGEPAKARRAVEKALVLHDALKDEGRSRVVSEKLALDLAHACLATGDQESARDIVRKVAAENHEDRAMIAHVQSIYAKTGKEEDGQALLAQVGREIVELNNRGVLAARRGDVEGSVKLLMEAAERVPNMQFLVNATKAIFTLLDRKGWDPALAKRGLRFLHLAQARDMRSAGVISARELYQRVARKYGIAVVPFSAAQTLGDRAGA</sequence>
<dbReference type="PANTHER" id="PTHR48111">
    <property type="entry name" value="REGULATOR OF RPOS"/>
    <property type="match status" value="1"/>
</dbReference>
<dbReference type="InterPro" id="IPR039420">
    <property type="entry name" value="WalR-like"/>
</dbReference>
<dbReference type="InterPro" id="IPR011990">
    <property type="entry name" value="TPR-like_helical_dom_sf"/>
</dbReference>
<dbReference type="GO" id="GO:0005829">
    <property type="term" value="C:cytosol"/>
    <property type="evidence" value="ECO:0007669"/>
    <property type="project" value="TreeGrafter"/>
</dbReference>
<dbReference type="EMBL" id="JADJOT010000007">
    <property type="protein sequence ID" value="MBK7953815.1"/>
    <property type="molecule type" value="Genomic_DNA"/>
</dbReference>
<protein>
    <submittedName>
        <fullName evidence="9">Response regulator</fullName>
    </submittedName>
</protein>
<dbReference type="InterPro" id="IPR001789">
    <property type="entry name" value="Sig_transdc_resp-reg_receiver"/>
</dbReference>
<dbReference type="GO" id="GO:0006355">
    <property type="term" value="P:regulation of DNA-templated transcription"/>
    <property type="evidence" value="ECO:0007669"/>
    <property type="project" value="TreeGrafter"/>
</dbReference>
<dbReference type="Pfam" id="PF00072">
    <property type="entry name" value="Response_reg"/>
    <property type="match status" value="1"/>
</dbReference>
<proteinExistence type="predicted"/>
<evidence type="ECO:0000256" key="7">
    <source>
        <dbReference type="PROSITE-ProRule" id="PRU00339"/>
    </source>
</evidence>
<dbReference type="GO" id="GO:0000976">
    <property type="term" value="F:transcription cis-regulatory region binding"/>
    <property type="evidence" value="ECO:0007669"/>
    <property type="project" value="TreeGrafter"/>
</dbReference>
<keyword evidence="1 6" id="KW-0597">Phosphoprotein</keyword>
<evidence type="ECO:0000313" key="9">
    <source>
        <dbReference type="EMBL" id="MBK7953815.1"/>
    </source>
</evidence>
<name>A0A935W7H3_9PROT</name>
<dbReference type="PANTHER" id="PTHR48111:SF1">
    <property type="entry name" value="TWO-COMPONENT RESPONSE REGULATOR ORR33"/>
    <property type="match status" value="1"/>
</dbReference>
<keyword evidence="2" id="KW-0902">Two-component regulatory system</keyword>
<dbReference type="SMART" id="SM00028">
    <property type="entry name" value="TPR"/>
    <property type="match status" value="5"/>
</dbReference>
<dbReference type="SUPFAM" id="SSF52172">
    <property type="entry name" value="CheY-like"/>
    <property type="match status" value="1"/>
</dbReference>
<evidence type="ECO:0000256" key="6">
    <source>
        <dbReference type="PROSITE-ProRule" id="PRU00169"/>
    </source>
</evidence>
<comment type="caution">
    <text evidence="9">The sequence shown here is derived from an EMBL/GenBank/DDBJ whole genome shotgun (WGS) entry which is preliminary data.</text>
</comment>
<dbReference type="PROSITE" id="PS50005">
    <property type="entry name" value="TPR"/>
    <property type="match status" value="1"/>
</dbReference>
<dbReference type="Pfam" id="PF13432">
    <property type="entry name" value="TPR_16"/>
    <property type="match status" value="2"/>
</dbReference>
<dbReference type="GO" id="GO:0000156">
    <property type="term" value="F:phosphorelay response regulator activity"/>
    <property type="evidence" value="ECO:0007669"/>
    <property type="project" value="TreeGrafter"/>
</dbReference>
<accession>A0A935W7H3</accession>
<evidence type="ECO:0000313" key="10">
    <source>
        <dbReference type="Proteomes" id="UP000706151"/>
    </source>
</evidence>
<dbReference type="SUPFAM" id="SSF48452">
    <property type="entry name" value="TPR-like"/>
    <property type="match status" value="2"/>
</dbReference>
<dbReference type="InterPro" id="IPR011006">
    <property type="entry name" value="CheY-like_superfamily"/>
</dbReference>
<dbReference type="InterPro" id="IPR019734">
    <property type="entry name" value="TPR_rpt"/>
</dbReference>
<keyword evidence="3" id="KW-0805">Transcription regulation</keyword>
<keyword evidence="7" id="KW-0802">TPR repeat</keyword>
<evidence type="ECO:0000256" key="2">
    <source>
        <dbReference type="ARBA" id="ARBA00023012"/>
    </source>
</evidence>
<feature type="domain" description="Response regulatory" evidence="8">
    <location>
        <begin position="22"/>
        <end position="141"/>
    </location>
</feature>
<dbReference type="PROSITE" id="PS50110">
    <property type="entry name" value="RESPONSE_REGULATORY"/>
    <property type="match status" value="1"/>
</dbReference>
<organism evidence="9 10">
    <name type="scientific">Candidatus Accumulibacter affinis</name>
    <dbReference type="NCBI Taxonomy" id="2954384"/>
    <lineage>
        <taxon>Bacteria</taxon>
        <taxon>Pseudomonadati</taxon>
        <taxon>Pseudomonadota</taxon>
        <taxon>Betaproteobacteria</taxon>
        <taxon>Candidatus Accumulibacter</taxon>
    </lineage>
</organism>
<dbReference type="SMART" id="SM00448">
    <property type="entry name" value="REC"/>
    <property type="match status" value="1"/>
</dbReference>
<dbReference type="GO" id="GO:0032993">
    <property type="term" value="C:protein-DNA complex"/>
    <property type="evidence" value="ECO:0007669"/>
    <property type="project" value="TreeGrafter"/>
</dbReference>
<keyword evidence="4" id="KW-0238">DNA-binding</keyword>
<evidence type="ECO:0000256" key="1">
    <source>
        <dbReference type="ARBA" id="ARBA00022553"/>
    </source>
</evidence>
<dbReference type="Gene3D" id="1.25.40.10">
    <property type="entry name" value="Tetratricopeptide repeat domain"/>
    <property type="match status" value="2"/>
</dbReference>
<dbReference type="Proteomes" id="UP000706151">
    <property type="component" value="Unassembled WGS sequence"/>
</dbReference>
<dbReference type="Gene3D" id="3.40.50.2300">
    <property type="match status" value="1"/>
</dbReference>
<evidence type="ECO:0000256" key="3">
    <source>
        <dbReference type="ARBA" id="ARBA00023015"/>
    </source>
</evidence>
<feature type="repeat" description="TPR" evidence="7">
    <location>
        <begin position="245"/>
        <end position="278"/>
    </location>
</feature>
<dbReference type="AlphaFoldDB" id="A0A935W7H3"/>
<gene>
    <name evidence="9" type="ORF">IPK02_07585</name>
</gene>
<feature type="modified residue" description="4-aspartylphosphate" evidence="6">
    <location>
        <position position="72"/>
    </location>
</feature>
<evidence type="ECO:0000256" key="4">
    <source>
        <dbReference type="ARBA" id="ARBA00023125"/>
    </source>
</evidence>
<evidence type="ECO:0000259" key="8">
    <source>
        <dbReference type="PROSITE" id="PS50110"/>
    </source>
</evidence>
<evidence type="ECO:0000256" key="5">
    <source>
        <dbReference type="ARBA" id="ARBA00023163"/>
    </source>
</evidence>
<reference evidence="9 10" key="1">
    <citation type="submission" date="2020-10" db="EMBL/GenBank/DDBJ databases">
        <title>Connecting structure to function with the recovery of over 1000 high-quality activated sludge metagenome-assembled genomes encoding full-length rRNA genes using long-read sequencing.</title>
        <authorList>
            <person name="Singleton C.M."/>
            <person name="Petriglieri F."/>
            <person name="Kristensen J.M."/>
            <person name="Kirkegaard R.H."/>
            <person name="Michaelsen T.Y."/>
            <person name="Andersen M.H."/>
            <person name="Karst S.M."/>
            <person name="Dueholm M.S."/>
            <person name="Nielsen P.H."/>
            <person name="Albertsen M."/>
        </authorList>
    </citation>
    <scope>NUCLEOTIDE SEQUENCE [LARGE SCALE GENOMIC DNA]</scope>
    <source>
        <strain evidence="9">Fred_18-Q3-R57-64_BAT3C.720</strain>
    </source>
</reference>
<keyword evidence="5" id="KW-0804">Transcription</keyword>